<evidence type="ECO:0000256" key="6">
    <source>
        <dbReference type="ARBA" id="ARBA00022989"/>
    </source>
</evidence>
<feature type="transmembrane region" description="Helical" evidence="8">
    <location>
        <begin position="161"/>
        <end position="178"/>
    </location>
</feature>
<protein>
    <submittedName>
        <fullName evidence="9">Putative branched-subunit amino acid permease</fullName>
    </submittedName>
</protein>
<evidence type="ECO:0000256" key="8">
    <source>
        <dbReference type="SAM" id="Phobius"/>
    </source>
</evidence>
<keyword evidence="7 8" id="KW-0472">Membrane</keyword>
<keyword evidence="10" id="KW-1185">Reference proteome</keyword>
<evidence type="ECO:0000256" key="3">
    <source>
        <dbReference type="ARBA" id="ARBA00022448"/>
    </source>
</evidence>
<sequence>MTGTQRSLRSRPVVRKGLAVGVASGLYGISCGALGVAAGLTVWQTMLTSLLLFSGGSQFAFFGVIGAGGSPVAAVATSSMLGIRNGLYGLELVKLLDVRGWRRPVVAHLTIDESSAVAITETDPRDQRLGFWVTGLAIFVLWNLTTLAGALLGSVMGDPKAWGLDAAAAAAFVGLLWPRLRGRDPLAVAALAVVLTVVVAPFTPPGVPILIATVAALVVGLAGRRGREEVPA</sequence>
<proteinExistence type="inferred from homology"/>
<name>A0A542YU85_9MICO</name>
<accession>A0A542YU85</accession>
<comment type="similarity">
    <text evidence="2">Belongs to the AzlC family.</text>
</comment>
<evidence type="ECO:0000313" key="10">
    <source>
        <dbReference type="Proteomes" id="UP000319516"/>
    </source>
</evidence>
<dbReference type="PANTHER" id="PTHR34979">
    <property type="entry name" value="INNER MEMBRANE PROTEIN YGAZ"/>
    <property type="match status" value="1"/>
</dbReference>
<gene>
    <name evidence="9" type="ORF">FB467_2798</name>
</gene>
<evidence type="ECO:0000256" key="5">
    <source>
        <dbReference type="ARBA" id="ARBA00022692"/>
    </source>
</evidence>
<feature type="transmembrane region" description="Helical" evidence="8">
    <location>
        <begin position="129"/>
        <end position="155"/>
    </location>
</feature>
<dbReference type="GO" id="GO:1903785">
    <property type="term" value="P:L-valine transmembrane transport"/>
    <property type="evidence" value="ECO:0007669"/>
    <property type="project" value="TreeGrafter"/>
</dbReference>
<evidence type="ECO:0000256" key="1">
    <source>
        <dbReference type="ARBA" id="ARBA00004651"/>
    </source>
</evidence>
<feature type="transmembrane region" description="Helical" evidence="8">
    <location>
        <begin position="209"/>
        <end position="226"/>
    </location>
</feature>
<dbReference type="Proteomes" id="UP000319516">
    <property type="component" value="Unassembled WGS sequence"/>
</dbReference>
<evidence type="ECO:0000256" key="2">
    <source>
        <dbReference type="ARBA" id="ARBA00010735"/>
    </source>
</evidence>
<keyword evidence="5 8" id="KW-0812">Transmembrane</keyword>
<evidence type="ECO:0000313" key="9">
    <source>
        <dbReference type="EMBL" id="TQL51648.1"/>
    </source>
</evidence>
<comment type="caution">
    <text evidence="9">The sequence shown here is derived from an EMBL/GenBank/DDBJ whole genome shotgun (WGS) entry which is preliminary data.</text>
</comment>
<comment type="subcellular location">
    <subcellularLocation>
        <location evidence="1">Cell membrane</location>
        <topology evidence="1">Multi-pass membrane protein</topology>
    </subcellularLocation>
</comment>
<keyword evidence="6 8" id="KW-1133">Transmembrane helix</keyword>
<dbReference type="OrthoDB" id="5195391at2"/>
<feature type="transmembrane region" description="Helical" evidence="8">
    <location>
        <begin position="60"/>
        <end position="83"/>
    </location>
</feature>
<keyword evidence="3" id="KW-0813">Transport</keyword>
<reference evidence="9 10" key="1">
    <citation type="submission" date="2019-06" db="EMBL/GenBank/DDBJ databases">
        <title>Sequencing the genomes of 1000 actinobacteria strains.</title>
        <authorList>
            <person name="Klenk H.-P."/>
        </authorList>
    </citation>
    <scope>NUCLEOTIDE SEQUENCE [LARGE SCALE GENOMIC DNA]</scope>
    <source>
        <strain evidence="9 10">DSM 12335</strain>
    </source>
</reference>
<evidence type="ECO:0000256" key="7">
    <source>
        <dbReference type="ARBA" id="ARBA00023136"/>
    </source>
</evidence>
<evidence type="ECO:0000256" key="4">
    <source>
        <dbReference type="ARBA" id="ARBA00022475"/>
    </source>
</evidence>
<keyword evidence="4" id="KW-1003">Cell membrane</keyword>
<dbReference type="GO" id="GO:0005886">
    <property type="term" value="C:plasma membrane"/>
    <property type="evidence" value="ECO:0007669"/>
    <property type="project" value="UniProtKB-SubCell"/>
</dbReference>
<dbReference type="Pfam" id="PF03591">
    <property type="entry name" value="AzlC"/>
    <property type="match status" value="1"/>
</dbReference>
<feature type="transmembrane region" description="Helical" evidence="8">
    <location>
        <begin position="20"/>
        <end position="40"/>
    </location>
</feature>
<dbReference type="AlphaFoldDB" id="A0A542YU85"/>
<organism evidence="9 10">
    <name type="scientific">Ornithinicoccus hortensis</name>
    <dbReference type="NCBI Taxonomy" id="82346"/>
    <lineage>
        <taxon>Bacteria</taxon>
        <taxon>Bacillati</taxon>
        <taxon>Actinomycetota</taxon>
        <taxon>Actinomycetes</taxon>
        <taxon>Micrococcales</taxon>
        <taxon>Intrasporangiaceae</taxon>
        <taxon>Ornithinicoccus</taxon>
    </lineage>
</organism>
<feature type="transmembrane region" description="Helical" evidence="8">
    <location>
        <begin position="185"/>
        <end position="203"/>
    </location>
</feature>
<dbReference type="InterPro" id="IPR011606">
    <property type="entry name" value="Brnchd-chn_aa_trnsp_permease"/>
</dbReference>
<dbReference type="EMBL" id="VFOP01000001">
    <property type="protein sequence ID" value="TQL51648.1"/>
    <property type="molecule type" value="Genomic_DNA"/>
</dbReference>
<dbReference type="PANTHER" id="PTHR34979:SF1">
    <property type="entry name" value="INNER MEMBRANE PROTEIN YGAZ"/>
    <property type="match status" value="1"/>
</dbReference>
<dbReference type="RefSeq" id="WP_141785618.1">
    <property type="nucleotide sequence ID" value="NZ_BAAAIK010000011.1"/>
</dbReference>